<evidence type="ECO:0000256" key="10">
    <source>
        <dbReference type="ARBA" id="ARBA00023133"/>
    </source>
</evidence>
<evidence type="ECO:0000256" key="6">
    <source>
        <dbReference type="ARBA" id="ARBA00022630"/>
    </source>
</evidence>
<dbReference type="STRING" id="4615.A0A199UKK7"/>
<dbReference type="SUPFAM" id="SSF54373">
    <property type="entry name" value="FAD-linked reductases, C-terminal domain"/>
    <property type="match status" value="1"/>
</dbReference>
<dbReference type="GO" id="GO:0005739">
    <property type="term" value="C:mitochondrion"/>
    <property type="evidence" value="ECO:0007669"/>
    <property type="project" value="UniProtKB-SubCell"/>
</dbReference>
<evidence type="ECO:0000313" key="16">
    <source>
        <dbReference type="EMBL" id="OAY65264.1"/>
    </source>
</evidence>
<keyword evidence="8 13" id="KW-0560">Oxidoreductase</keyword>
<comment type="cofactor">
    <cofactor evidence="13">
        <name>FAD</name>
        <dbReference type="ChEBI" id="CHEBI:57692"/>
    </cofactor>
    <text evidence="13">Binds 1 FAD per subunit.</text>
</comment>
<dbReference type="Gene3D" id="3.50.50.60">
    <property type="entry name" value="FAD/NAD(P)-binding domain"/>
    <property type="match status" value="1"/>
</dbReference>
<evidence type="ECO:0000256" key="13">
    <source>
        <dbReference type="RuleBase" id="RU367069"/>
    </source>
</evidence>
<dbReference type="EC" id="1.3.3.4" evidence="5 13"/>
<evidence type="ECO:0000256" key="4">
    <source>
        <dbReference type="ARBA" id="ARBA00010551"/>
    </source>
</evidence>
<evidence type="ECO:0000256" key="8">
    <source>
        <dbReference type="ARBA" id="ARBA00023002"/>
    </source>
</evidence>
<proteinExistence type="inferred from homology"/>
<evidence type="ECO:0000256" key="3">
    <source>
        <dbReference type="ARBA" id="ARBA00005073"/>
    </source>
</evidence>
<dbReference type="PANTHER" id="PTHR42923:SF44">
    <property type="entry name" value="PROTOPORPHYRINOGEN OXIDASE 2, CHLOROPLASTIC_MITOCHONDRIAL"/>
    <property type="match status" value="1"/>
</dbReference>
<evidence type="ECO:0000256" key="9">
    <source>
        <dbReference type="ARBA" id="ARBA00023128"/>
    </source>
</evidence>
<accession>A0A199UKK7</accession>
<dbReference type="InterPro" id="IPR004572">
    <property type="entry name" value="Protoporphyrinogen_oxidase"/>
</dbReference>
<dbReference type="Gene3D" id="1.10.3110.10">
    <property type="entry name" value="protoporphyrinogen ix oxidase, domain 3"/>
    <property type="match status" value="1"/>
</dbReference>
<dbReference type="GO" id="GO:0006782">
    <property type="term" value="P:protoporphyrinogen IX biosynthetic process"/>
    <property type="evidence" value="ECO:0007669"/>
    <property type="project" value="UniProtKB-UniRule"/>
</dbReference>
<dbReference type="UniPathway" id="UPA00251">
    <property type="reaction ID" value="UER00324"/>
</dbReference>
<evidence type="ECO:0000256" key="2">
    <source>
        <dbReference type="ARBA" id="ARBA00004173"/>
    </source>
</evidence>
<evidence type="ECO:0000259" key="15">
    <source>
        <dbReference type="Pfam" id="PF01593"/>
    </source>
</evidence>
<organism evidence="16 17">
    <name type="scientific">Ananas comosus</name>
    <name type="common">Pineapple</name>
    <name type="synonym">Ananas ananas</name>
    <dbReference type="NCBI Taxonomy" id="4615"/>
    <lineage>
        <taxon>Eukaryota</taxon>
        <taxon>Viridiplantae</taxon>
        <taxon>Streptophyta</taxon>
        <taxon>Embryophyta</taxon>
        <taxon>Tracheophyta</taxon>
        <taxon>Spermatophyta</taxon>
        <taxon>Magnoliopsida</taxon>
        <taxon>Liliopsida</taxon>
        <taxon>Poales</taxon>
        <taxon>Bromeliaceae</taxon>
        <taxon>Bromelioideae</taxon>
        <taxon>Ananas</taxon>
    </lineage>
</organism>
<dbReference type="PANTHER" id="PTHR42923">
    <property type="entry name" value="PROTOPORPHYRINOGEN OXIDASE"/>
    <property type="match status" value="1"/>
</dbReference>
<evidence type="ECO:0000256" key="11">
    <source>
        <dbReference type="ARBA" id="ARBA00023244"/>
    </source>
</evidence>
<dbReference type="InterPro" id="IPR036188">
    <property type="entry name" value="FAD/NAD-bd_sf"/>
</dbReference>
<comment type="similarity">
    <text evidence="4 13">Belongs to the protoporphyrinogen/coproporphyrinogen oxidase family. Protoporphyrinogen oxidase subfamily.</text>
</comment>
<evidence type="ECO:0000256" key="1">
    <source>
        <dbReference type="ARBA" id="ARBA00002600"/>
    </source>
</evidence>
<keyword evidence="9" id="KW-0496">Mitochondrion</keyword>
<feature type="domain" description="Amine oxidase" evidence="15">
    <location>
        <begin position="70"/>
        <end position="533"/>
    </location>
</feature>
<name>A0A199UKK7_ANACO</name>
<comment type="catalytic activity">
    <reaction evidence="12 13">
        <text>protoporphyrinogen IX + 3 O2 = protoporphyrin IX + 3 H2O2</text>
        <dbReference type="Rhea" id="RHEA:25576"/>
        <dbReference type="ChEBI" id="CHEBI:15379"/>
        <dbReference type="ChEBI" id="CHEBI:16240"/>
        <dbReference type="ChEBI" id="CHEBI:57306"/>
        <dbReference type="ChEBI" id="CHEBI:57307"/>
        <dbReference type="EC" id="1.3.3.4"/>
    </reaction>
</comment>
<comment type="pathway">
    <text evidence="3 13">Porphyrin-containing compound metabolism; protoporphyrin-IX biosynthesis; protoporphyrin-IX from protoporphyrinogen-IX: step 1/1.</text>
</comment>
<dbReference type="PRINTS" id="PR00419">
    <property type="entry name" value="ADXRDTASE"/>
</dbReference>
<dbReference type="GO" id="GO:0004729">
    <property type="term" value="F:oxygen-dependent protoporphyrinogen oxidase activity"/>
    <property type="evidence" value="ECO:0007669"/>
    <property type="project" value="UniProtKB-UniRule"/>
</dbReference>
<dbReference type="InterPro" id="IPR050464">
    <property type="entry name" value="Zeta_carotene_desat/Oxidored"/>
</dbReference>
<keyword evidence="6 13" id="KW-0285">Flavoprotein</keyword>
<dbReference type="EMBL" id="LSRQ01007109">
    <property type="protein sequence ID" value="OAY65264.1"/>
    <property type="molecule type" value="Genomic_DNA"/>
</dbReference>
<keyword evidence="7 13" id="KW-0274">FAD</keyword>
<feature type="region of interest" description="Disordered" evidence="14">
    <location>
        <begin position="29"/>
        <end position="53"/>
    </location>
</feature>
<dbReference type="SUPFAM" id="SSF51905">
    <property type="entry name" value="FAD/NAD(P)-binding domain"/>
    <property type="match status" value="1"/>
</dbReference>
<dbReference type="Proteomes" id="UP000092600">
    <property type="component" value="Unassembled WGS sequence"/>
</dbReference>
<reference evidence="16 17" key="1">
    <citation type="journal article" date="2016" name="DNA Res.">
        <title>The draft genome of MD-2 pineapple using hybrid error correction of long reads.</title>
        <authorList>
            <person name="Redwan R.M."/>
            <person name="Saidin A."/>
            <person name="Kumar S.V."/>
        </authorList>
    </citation>
    <scope>NUCLEOTIDE SEQUENCE [LARGE SCALE GENOMIC DNA]</scope>
    <source>
        <strain evidence="17">cv. MD2</strain>
        <tissue evidence="16">Leaf</tissue>
    </source>
</reference>
<sequence>MGSHPRSPIPTAAADPARDFVCGRRPHHLRAPPLKPLSPNPATIAASSSSMEGAKSQSPIKSVAIVGAGVSGLAAAYKLKSNGVRVTVFEAEERAGGKIRTNSENGFIWDEGANTMTESEMEVGRLIDDLGLRDKQQLPIAQNKRYIVRNGMPQLIPSNPIALITSSILSPKSKLKLLMEPFLWKQSGTMSSAEVFDESSHESVRKFFQRHFGKEVVDYLVDPFVAGTSAGDPESLSMRHAFPELWDLEKRYGSVIVGAIRAKKSAKSNDKTAGSSSPGKKRNQRASFSFHGGMQTLTDTLYKEIGGDSLKLSSKVLSLSCKYDESSPSSSWAISLGAKDANSKDLASQSFDAVIMTAPLSNVQEMKFTNRGNPFVLDFLPKVNYLPLSVLITAFKKENVRRPLEGFGVLVPSKEQENGLKTLGTLFSSMMFPDRAPSDQYLYTTFLGGSRNRELARAPLDVLKQIVTDDLKKLLGVEGQPTFVKHVYWKSAFPLYGQNYDLVLEAIEKMEKNLPGGGLSVGKAMTSGLKAADLVIAYLGS</sequence>
<comment type="subcellular location">
    <subcellularLocation>
        <location evidence="2">Mitochondrion</location>
    </subcellularLocation>
    <subcellularLocation>
        <location evidence="13">Plastid</location>
        <location evidence="13">Chloroplast</location>
    </subcellularLocation>
</comment>
<keyword evidence="10 13" id="KW-0350">Heme biosynthesis</keyword>
<evidence type="ECO:0000256" key="14">
    <source>
        <dbReference type="SAM" id="MobiDB-lite"/>
    </source>
</evidence>
<evidence type="ECO:0000256" key="5">
    <source>
        <dbReference type="ARBA" id="ARBA00012867"/>
    </source>
</evidence>
<feature type="non-terminal residue" evidence="16">
    <location>
        <position position="541"/>
    </location>
</feature>
<comment type="caution">
    <text evidence="16">The sequence shown here is derived from an EMBL/GenBank/DDBJ whole genome shotgun (WGS) entry which is preliminary data.</text>
</comment>
<dbReference type="NCBIfam" id="TIGR00562">
    <property type="entry name" value="proto_IX_ox"/>
    <property type="match status" value="1"/>
</dbReference>
<protein>
    <recommendedName>
        <fullName evidence="5 13">Protoporphyrinogen oxidase</fullName>
        <ecNumber evidence="5 13">1.3.3.4</ecNumber>
    </recommendedName>
</protein>
<dbReference type="AlphaFoldDB" id="A0A199UKK7"/>
<dbReference type="GO" id="GO:0050660">
    <property type="term" value="F:flavin adenine dinucleotide binding"/>
    <property type="evidence" value="ECO:0007669"/>
    <property type="project" value="UniProtKB-ARBA"/>
</dbReference>
<comment type="function">
    <text evidence="1 13">Catalyzes the 6-electron oxidation of protoporphyrinogen-IX to form protoporphyrin-IX.</text>
</comment>
<evidence type="ECO:0000256" key="12">
    <source>
        <dbReference type="ARBA" id="ARBA00047554"/>
    </source>
</evidence>
<dbReference type="FunFam" id="1.10.3110.10:FF:000003">
    <property type="entry name" value="Protoporphyrinogen oxidase"/>
    <property type="match status" value="1"/>
</dbReference>
<gene>
    <name evidence="16" type="ORF">ACMD2_15920</name>
</gene>
<evidence type="ECO:0000313" key="17">
    <source>
        <dbReference type="Proteomes" id="UP000092600"/>
    </source>
</evidence>
<keyword evidence="11 13" id="KW-0627">Porphyrin biosynthesis</keyword>
<dbReference type="GO" id="GO:0009534">
    <property type="term" value="C:chloroplast thylakoid"/>
    <property type="evidence" value="ECO:0007669"/>
    <property type="project" value="TreeGrafter"/>
</dbReference>
<dbReference type="Gene3D" id="3.90.660.20">
    <property type="entry name" value="Protoporphyrinogen oxidase, mitochondrial, domain 2"/>
    <property type="match status" value="1"/>
</dbReference>
<dbReference type="Pfam" id="PF01593">
    <property type="entry name" value="Amino_oxidase"/>
    <property type="match status" value="1"/>
</dbReference>
<evidence type="ECO:0000256" key="7">
    <source>
        <dbReference type="ARBA" id="ARBA00022827"/>
    </source>
</evidence>
<dbReference type="InterPro" id="IPR002937">
    <property type="entry name" value="Amino_oxidase"/>
</dbReference>